<name>A0A7X5Y3B3_9SPHN</name>
<keyword evidence="3" id="KW-1185">Reference proteome</keyword>
<evidence type="ECO:0000313" key="3">
    <source>
        <dbReference type="Proteomes" id="UP000531251"/>
    </source>
</evidence>
<feature type="region of interest" description="Disordered" evidence="1">
    <location>
        <begin position="156"/>
        <end position="181"/>
    </location>
</feature>
<evidence type="ECO:0000313" key="2">
    <source>
        <dbReference type="EMBL" id="NJB99865.1"/>
    </source>
</evidence>
<comment type="caution">
    <text evidence="2">The sequence shown here is derived from an EMBL/GenBank/DDBJ whole genome shotgun (WGS) entry which is preliminary data.</text>
</comment>
<evidence type="ECO:0000256" key="1">
    <source>
        <dbReference type="SAM" id="MobiDB-lite"/>
    </source>
</evidence>
<proteinExistence type="predicted"/>
<accession>A0A7X5Y3B3</accession>
<dbReference type="EMBL" id="JAATJB010000023">
    <property type="protein sequence ID" value="NJB99865.1"/>
    <property type="molecule type" value="Genomic_DNA"/>
</dbReference>
<dbReference type="Proteomes" id="UP000531251">
    <property type="component" value="Unassembled WGS sequence"/>
</dbReference>
<dbReference type="RefSeq" id="WP_167713095.1">
    <property type="nucleotide sequence ID" value="NZ_BAAADY010000034.1"/>
</dbReference>
<sequence>MAHYAAPLAIGLQLAGGIYGAVNQSDTLRAQAGVDEANAQLAEMDGARQTEDLRRKARATQGEAMAALGMNGTAIGTGSALDVITQNAIDAEWDVLNARHAAGRQADALRAEAAGKRSEAKAALWGGLIGAGAQALGGYASFTQSGRVAAAGAAGRMPRAPGTTMPVPMPSGGTRPTGTGF</sequence>
<organism evidence="2 3">
    <name type="scientific">Sphingomonas trueperi</name>
    <dbReference type="NCBI Taxonomy" id="53317"/>
    <lineage>
        <taxon>Bacteria</taxon>
        <taxon>Pseudomonadati</taxon>
        <taxon>Pseudomonadota</taxon>
        <taxon>Alphaproteobacteria</taxon>
        <taxon>Sphingomonadales</taxon>
        <taxon>Sphingomonadaceae</taxon>
        <taxon>Sphingomonas</taxon>
    </lineage>
</organism>
<dbReference type="AlphaFoldDB" id="A0A7X5Y3B3"/>
<protein>
    <submittedName>
        <fullName evidence="2">Uncharacterized protein</fullName>
    </submittedName>
</protein>
<gene>
    <name evidence="2" type="ORF">GGR89_004211</name>
</gene>
<reference evidence="2 3" key="1">
    <citation type="submission" date="2020-03" db="EMBL/GenBank/DDBJ databases">
        <title>Genomic Encyclopedia of Type Strains, Phase IV (KMG-IV): sequencing the most valuable type-strain genomes for metagenomic binning, comparative biology and taxonomic classification.</title>
        <authorList>
            <person name="Goeker M."/>
        </authorList>
    </citation>
    <scope>NUCLEOTIDE SEQUENCE [LARGE SCALE GENOMIC DNA]</scope>
    <source>
        <strain evidence="2 3">DSM 7225</strain>
    </source>
</reference>